<dbReference type="Proteomes" id="UP001143362">
    <property type="component" value="Unassembled WGS sequence"/>
</dbReference>
<name>A0ABT3TPD0_9GAMM</name>
<comment type="caution">
    <text evidence="3">The sequence shown here is derived from an EMBL/GenBank/DDBJ whole genome shotgun (WGS) entry which is preliminary data.</text>
</comment>
<dbReference type="SUPFAM" id="SSF52833">
    <property type="entry name" value="Thioredoxin-like"/>
    <property type="match status" value="1"/>
</dbReference>
<sequence>MKPSHLLIRYILASLLLTLPLSVQALNVAVGDKAPAVELPNLPADGATTSLSSLRGKVVYLDFWASWCGPCRLSLPMMNTVRNELKDRGFEVLAINVDAFEEDALEFLKELPVDYPVLSDVDSTSPSTYGVLGMPTAFLIDRDGVIVAIHEGFRRGDAEKIRDQVEAMLDQ</sequence>
<feature type="signal peptide" evidence="1">
    <location>
        <begin position="1"/>
        <end position="25"/>
    </location>
</feature>
<keyword evidence="1" id="KW-0732">Signal</keyword>
<dbReference type="RefSeq" id="WP_279247298.1">
    <property type="nucleotide sequence ID" value="NZ_SHNN01000006.1"/>
</dbReference>
<feature type="chain" id="PRO_5047490928" evidence="1">
    <location>
        <begin position="26"/>
        <end position="171"/>
    </location>
</feature>
<dbReference type="InterPro" id="IPR050553">
    <property type="entry name" value="Thioredoxin_ResA/DsbE_sf"/>
</dbReference>
<evidence type="ECO:0000259" key="2">
    <source>
        <dbReference type="PROSITE" id="PS51352"/>
    </source>
</evidence>
<evidence type="ECO:0000313" key="4">
    <source>
        <dbReference type="Proteomes" id="UP001143362"/>
    </source>
</evidence>
<dbReference type="Pfam" id="PF08534">
    <property type="entry name" value="Redoxin"/>
    <property type="match status" value="1"/>
</dbReference>
<dbReference type="PROSITE" id="PS51352">
    <property type="entry name" value="THIOREDOXIN_2"/>
    <property type="match status" value="1"/>
</dbReference>
<dbReference type="InterPro" id="IPR013766">
    <property type="entry name" value="Thioredoxin_domain"/>
</dbReference>
<dbReference type="EMBL" id="SHNN01000006">
    <property type="protein sequence ID" value="MCX2983264.1"/>
    <property type="molecule type" value="Genomic_DNA"/>
</dbReference>
<dbReference type="PANTHER" id="PTHR42852">
    <property type="entry name" value="THIOL:DISULFIDE INTERCHANGE PROTEIN DSBE"/>
    <property type="match status" value="1"/>
</dbReference>
<keyword evidence="4" id="KW-1185">Reference proteome</keyword>
<dbReference type="CDD" id="cd02966">
    <property type="entry name" value="TlpA_like_family"/>
    <property type="match status" value="1"/>
</dbReference>
<dbReference type="InterPro" id="IPR036249">
    <property type="entry name" value="Thioredoxin-like_sf"/>
</dbReference>
<reference evidence="3" key="1">
    <citation type="submission" date="2019-02" db="EMBL/GenBank/DDBJ databases">
        <authorList>
            <person name="Li S.-H."/>
        </authorList>
    </citation>
    <scope>NUCLEOTIDE SEQUENCE</scope>
    <source>
        <strain evidence="3">IMCC14734</strain>
    </source>
</reference>
<evidence type="ECO:0000313" key="3">
    <source>
        <dbReference type="EMBL" id="MCX2983264.1"/>
    </source>
</evidence>
<dbReference type="InterPro" id="IPR013740">
    <property type="entry name" value="Redoxin"/>
</dbReference>
<gene>
    <name evidence="3" type="ORF">EYC98_20570</name>
</gene>
<proteinExistence type="predicted"/>
<organism evidence="3 4">
    <name type="scientific">Candidatus Litorirhabdus singularis</name>
    <dbReference type="NCBI Taxonomy" id="2518993"/>
    <lineage>
        <taxon>Bacteria</taxon>
        <taxon>Pseudomonadati</taxon>
        <taxon>Pseudomonadota</taxon>
        <taxon>Gammaproteobacteria</taxon>
        <taxon>Cellvibrionales</taxon>
        <taxon>Halieaceae</taxon>
        <taxon>Candidatus Litorirhabdus</taxon>
    </lineage>
</organism>
<protein>
    <submittedName>
        <fullName evidence="3">TlpA family protein disulfide reductase</fullName>
    </submittedName>
</protein>
<dbReference type="Gene3D" id="3.40.30.10">
    <property type="entry name" value="Glutaredoxin"/>
    <property type="match status" value="1"/>
</dbReference>
<feature type="domain" description="Thioredoxin" evidence="2">
    <location>
        <begin position="28"/>
        <end position="170"/>
    </location>
</feature>
<accession>A0ABT3TPD0</accession>
<evidence type="ECO:0000256" key="1">
    <source>
        <dbReference type="SAM" id="SignalP"/>
    </source>
</evidence>
<dbReference type="PANTHER" id="PTHR42852:SF18">
    <property type="entry name" value="CHROMOSOME UNDETERMINED SCAFFOLD_47, WHOLE GENOME SHOTGUN SEQUENCE"/>
    <property type="match status" value="1"/>
</dbReference>